<protein>
    <recommendedName>
        <fullName evidence="5">Alanine racemase</fullName>
        <ecNumber evidence="5">5.1.1.1</ecNumber>
    </recommendedName>
</protein>
<dbReference type="FunFam" id="2.40.37.10:FF:000006">
    <property type="entry name" value="Alanine racemase"/>
    <property type="match status" value="1"/>
</dbReference>
<evidence type="ECO:0000256" key="3">
    <source>
        <dbReference type="ARBA" id="ARBA00022898"/>
    </source>
</evidence>
<dbReference type="Pfam" id="PF01168">
    <property type="entry name" value="Ala_racemase_N"/>
    <property type="match status" value="1"/>
</dbReference>
<comment type="similarity">
    <text evidence="5">Belongs to the alanine racemase family.</text>
</comment>
<dbReference type="PANTHER" id="PTHR30511:SF0">
    <property type="entry name" value="ALANINE RACEMASE, CATABOLIC-RELATED"/>
    <property type="match status" value="1"/>
</dbReference>
<dbReference type="CDD" id="cd00430">
    <property type="entry name" value="PLPDE_III_AR"/>
    <property type="match status" value="1"/>
</dbReference>
<comment type="function">
    <text evidence="5">Catalyzes the interconversion of L-alanine and D-alanine. May also act on other amino acids.</text>
</comment>
<dbReference type="PANTHER" id="PTHR30511">
    <property type="entry name" value="ALANINE RACEMASE"/>
    <property type="match status" value="1"/>
</dbReference>
<feature type="active site" description="Proton acceptor; specific for D-alanine" evidence="5">
    <location>
        <position position="43"/>
    </location>
</feature>
<reference evidence="9 10" key="1">
    <citation type="journal article" date="2015" name="Genome Announc.">
        <title>Expanding the biotechnology potential of lactobacilli through comparative genomics of 213 strains and associated genera.</title>
        <authorList>
            <person name="Sun Z."/>
            <person name="Harris H.M."/>
            <person name="McCann A."/>
            <person name="Guo C."/>
            <person name="Argimon S."/>
            <person name="Zhang W."/>
            <person name="Yang X."/>
            <person name="Jeffery I.B."/>
            <person name="Cooney J.C."/>
            <person name="Kagawa T.F."/>
            <person name="Liu W."/>
            <person name="Song Y."/>
            <person name="Salvetti E."/>
            <person name="Wrobel A."/>
            <person name="Rasinkangas P."/>
            <person name="Parkhill J."/>
            <person name="Rea M.C."/>
            <person name="O'Sullivan O."/>
            <person name="Ritari J."/>
            <person name="Douillard F.P."/>
            <person name="Paul Ross R."/>
            <person name="Yang R."/>
            <person name="Briner A.E."/>
            <person name="Felis G.E."/>
            <person name="de Vos W.M."/>
            <person name="Barrangou R."/>
            <person name="Klaenhammer T.R."/>
            <person name="Caufield P.W."/>
            <person name="Cui Y."/>
            <person name="Zhang H."/>
            <person name="O'Toole P.W."/>
        </authorList>
    </citation>
    <scope>NUCLEOTIDE SEQUENCE [LARGE SCALE GENOMIC DNA]</scope>
    <source>
        <strain evidence="9 10">DSM 19972</strain>
    </source>
</reference>
<comment type="caution">
    <text evidence="9">The sequence shown here is derived from an EMBL/GenBank/DDBJ whole genome shotgun (WGS) entry which is preliminary data.</text>
</comment>
<feature type="binding site" evidence="5 7">
    <location>
        <position position="320"/>
    </location>
    <ligand>
        <name>substrate</name>
    </ligand>
</feature>
<dbReference type="HAMAP" id="MF_01201">
    <property type="entry name" value="Ala_racemase"/>
    <property type="match status" value="1"/>
</dbReference>
<evidence type="ECO:0000256" key="2">
    <source>
        <dbReference type="ARBA" id="ARBA00001933"/>
    </source>
</evidence>
<dbReference type="Gene3D" id="2.40.37.10">
    <property type="entry name" value="Lyase, Ornithine Decarboxylase, Chain A, domain 1"/>
    <property type="match status" value="1"/>
</dbReference>
<feature type="binding site" evidence="5 7">
    <location>
        <position position="141"/>
    </location>
    <ligand>
        <name>substrate</name>
    </ligand>
</feature>
<keyword evidence="4 5" id="KW-0413">Isomerase</keyword>
<evidence type="ECO:0000313" key="10">
    <source>
        <dbReference type="Proteomes" id="UP000051686"/>
    </source>
</evidence>
<evidence type="ECO:0000259" key="8">
    <source>
        <dbReference type="SMART" id="SM01005"/>
    </source>
</evidence>
<keyword evidence="10" id="KW-1185">Reference proteome</keyword>
<comment type="catalytic activity">
    <reaction evidence="1 5">
        <text>L-alanine = D-alanine</text>
        <dbReference type="Rhea" id="RHEA:20249"/>
        <dbReference type="ChEBI" id="CHEBI:57416"/>
        <dbReference type="ChEBI" id="CHEBI:57972"/>
        <dbReference type="EC" id="5.1.1.1"/>
    </reaction>
</comment>
<dbReference type="PROSITE" id="PS00395">
    <property type="entry name" value="ALANINE_RACEMASE"/>
    <property type="match status" value="1"/>
</dbReference>
<dbReference type="UniPathway" id="UPA00042">
    <property type="reaction ID" value="UER00497"/>
</dbReference>
<evidence type="ECO:0000256" key="4">
    <source>
        <dbReference type="ARBA" id="ARBA00023235"/>
    </source>
</evidence>
<evidence type="ECO:0000256" key="7">
    <source>
        <dbReference type="PIRSR" id="PIRSR600821-52"/>
    </source>
</evidence>
<name>A0A0R1MQV4_9LACO</name>
<dbReference type="SMART" id="SM01005">
    <property type="entry name" value="Ala_racemase_C"/>
    <property type="match status" value="1"/>
</dbReference>
<organism evidence="9 10">
    <name type="scientific">Liquorilactobacillus oeni DSM 19972</name>
    <dbReference type="NCBI Taxonomy" id="1423777"/>
    <lineage>
        <taxon>Bacteria</taxon>
        <taxon>Bacillati</taxon>
        <taxon>Bacillota</taxon>
        <taxon>Bacilli</taxon>
        <taxon>Lactobacillales</taxon>
        <taxon>Lactobacillaceae</taxon>
        <taxon>Liquorilactobacillus</taxon>
    </lineage>
</organism>
<comment type="pathway">
    <text evidence="5">Amino-acid biosynthesis; D-alanine biosynthesis; D-alanine from L-alanine: step 1/1.</text>
</comment>
<proteinExistence type="inferred from homology"/>
<dbReference type="PATRIC" id="fig|1423777.3.peg.244"/>
<dbReference type="AlphaFoldDB" id="A0A0R1MQV4"/>
<comment type="cofactor">
    <cofactor evidence="2 5 6">
        <name>pyridoxal 5'-phosphate</name>
        <dbReference type="ChEBI" id="CHEBI:597326"/>
    </cofactor>
</comment>
<dbReference type="Gene3D" id="3.20.20.10">
    <property type="entry name" value="Alanine racemase"/>
    <property type="match status" value="1"/>
</dbReference>
<keyword evidence="3 5" id="KW-0663">Pyridoxal phosphate</keyword>
<dbReference type="PRINTS" id="PR00992">
    <property type="entry name" value="ALARACEMASE"/>
</dbReference>
<evidence type="ECO:0000256" key="5">
    <source>
        <dbReference type="HAMAP-Rule" id="MF_01201"/>
    </source>
</evidence>
<evidence type="ECO:0000256" key="1">
    <source>
        <dbReference type="ARBA" id="ARBA00000316"/>
    </source>
</evidence>
<dbReference type="InterPro" id="IPR029066">
    <property type="entry name" value="PLP-binding_barrel"/>
</dbReference>
<dbReference type="Proteomes" id="UP000051686">
    <property type="component" value="Unassembled WGS sequence"/>
</dbReference>
<gene>
    <name evidence="9" type="ORF">FD46_GL000234</name>
</gene>
<dbReference type="EMBL" id="AZEH01000014">
    <property type="protein sequence ID" value="KRL06232.1"/>
    <property type="molecule type" value="Genomic_DNA"/>
</dbReference>
<dbReference type="InterPro" id="IPR011079">
    <property type="entry name" value="Ala_racemase_C"/>
</dbReference>
<accession>A0A0R1MQV4</accession>
<dbReference type="GO" id="GO:0030170">
    <property type="term" value="F:pyridoxal phosphate binding"/>
    <property type="evidence" value="ECO:0007669"/>
    <property type="project" value="UniProtKB-UniRule"/>
</dbReference>
<feature type="domain" description="Alanine racemase C-terminal" evidence="8">
    <location>
        <begin position="252"/>
        <end position="377"/>
    </location>
</feature>
<evidence type="ECO:0000256" key="6">
    <source>
        <dbReference type="PIRSR" id="PIRSR600821-50"/>
    </source>
</evidence>
<dbReference type="InterPro" id="IPR000821">
    <property type="entry name" value="Ala_racemase"/>
</dbReference>
<feature type="active site" description="Proton acceptor; specific for L-alanine" evidence="5">
    <location>
        <position position="273"/>
    </location>
</feature>
<dbReference type="NCBIfam" id="TIGR00492">
    <property type="entry name" value="alr"/>
    <property type="match status" value="1"/>
</dbReference>
<dbReference type="GO" id="GO:0008784">
    <property type="term" value="F:alanine racemase activity"/>
    <property type="evidence" value="ECO:0007669"/>
    <property type="project" value="UniProtKB-UniRule"/>
</dbReference>
<dbReference type="EC" id="5.1.1.1" evidence="5"/>
<feature type="modified residue" description="N6-(pyridoxal phosphate)lysine" evidence="5 6">
    <location>
        <position position="43"/>
    </location>
</feature>
<dbReference type="GO" id="GO:0030632">
    <property type="term" value="P:D-alanine biosynthetic process"/>
    <property type="evidence" value="ECO:0007669"/>
    <property type="project" value="UniProtKB-UniRule"/>
</dbReference>
<dbReference type="FunFam" id="3.20.20.10:FF:000002">
    <property type="entry name" value="Alanine racemase"/>
    <property type="match status" value="1"/>
</dbReference>
<dbReference type="SUPFAM" id="SSF50621">
    <property type="entry name" value="Alanine racemase C-terminal domain-like"/>
    <property type="match status" value="1"/>
</dbReference>
<dbReference type="Pfam" id="PF00842">
    <property type="entry name" value="Ala_racemase_C"/>
    <property type="match status" value="1"/>
</dbReference>
<dbReference type="InterPro" id="IPR009006">
    <property type="entry name" value="Ala_racemase/Decarboxylase_C"/>
</dbReference>
<dbReference type="STRING" id="1423777.FD46_GL000234"/>
<dbReference type="GO" id="GO:0009252">
    <property type="term" value="P:peptidoglycan biosynthetic process"/>
    <property type="evidence" value="ECO:0007669"/>
    <property type="project" value="TreeGrafter"/>
</dbReference>
<dbReference type="InterPro" id="IPR020622">
    <property type="entry name" value="Ala_racemase_pyridoxalP-BS"/>
</dbReference>
<evidence type="ECO:0000313" key="9">
    <source>
        <dbReference type="EMBL" id="KRL06232.1"/>
    </source>
</evidence>
<dbReference type="SUPFAM" id="SSF51419">
    <property type="entry name" value="PLP-binding barrel"/>
    <property type="match status" value="1"/>
</dbReference>
<sequence>MLGMVVGTHRNTYAKISLAIIKRNIGIEKKKMDPEQALFAVVKANAYGHGLLEVSQAAHEAGVDGFCVAIIDEGLKLRLAGIKELILVLGVNPPAQAVLMAQNNLSATVDSLAFLQAAAPLLRAKNVRLAVHLALDTGMSRIGFRTKEELKKALAFLKAHREEFIFEGIFTHFATADSTAQTALDHYHRQLEKFHELMTVVINKPRYVHVANSAASLWHKEAKGNAVRFGIAMYGLNPSGGELELPSELKPAMSLYSEIVSVRQLDAGNSVGYGKTYTASKAEWIATVPIGYADGWLRRMQGFKVLVKGIYCAIVGRVCMDQIMIRLPYELPVGEKVTLIGTDNKKTITAQDIATYSKTIHYEVLCALSERIPRYYK</sequence>
<dbReference type="GO" id="GO:0005829">
    <property type="term" value="C:cytosol"/>
    <property type="evidence" value="ECO:0007669"/>
    <property type="project" value="TreeGrafter"/>
</dbReference>
<dbReference type="InterPro" id="IPR001608">
    <property type="entry name" value="Ala_racemase_N"/>
</dbReference>